<sequence>MVDVGIQHMGFFSNIFLKVFDDIMSTYEESIAPIASITDYDSDMDRKVKQIEKAEELKESTVKETIENLHRMRQASETNICIKMAEEVFQNISTKENITSKDDEIVKVMKELEIDQRTARAYSPIDIKIPNYNLERTMFEWGSGGPTVKQYQLISHVVKLYRKEAKAWFVNTVSCYISFRENGDKWIQNLELAVPMLDCFTMNKHEEDCLIRAFLPGNEDHMKEENYLVDGPSLGRVFLGIDFYTKHNNVFKAFVAKTMALNPKIRERLAAQYLYKRMIELSKKFFHSQDLKYNYIRIAWERKFNYMDDYMVCLVLFIRDKTANITWDEIEEIIYPLAKEVLRACFAVSYNAELEKLAPPIEY</sequence>
<keyword evidence="1" id="KW-0175">Coiled coil</keyword>
<dbReference type="HOGENOM" id="CLU_750578_0_0_1"/>
<evidence type="ECO:0000256" key="1">
    <source>
        <dbReference type="SAM" id="Coils"/>
    </source>
</evidence>
<dbReference type="InParanoid" id="E3LDK4"/>
<dbReference type="CTD" id="9822069"/>
<dbReference type="EMBL" id="DS268407">
    <property type="protein sequence ID" value="EFO82497.1"/>
    <property type="molecule type" value="Genomic_DNA"/>
</dbReference>
<dbReference type="RefSeq" id="XP_003117899.2">
    <property type="nucleotide sequence ID" value="XM_003117851.2"/>
</dbReference>
<gene>
    <name evidence="2" type="ORF">CRE_00637</name>
</gene>
<dbReference type="OMA" id="YIRIAWE"/>
<name>E3LDK4_CAERE</name>
<organism evidence="3">
    <name type="scientific">Caenorhabditis remanei</name>
    <name type="common">Caenorhabditis vulgaris</name>
    <dbReference type="NCBI Taxonomy" id="31234"/>
    <lineage>
        <taxon>Eukaryota</taxon>
        <taxon>Metazoa</taxon>
        <taxon>Ecdysozoa</taxon>
        <taxon>Nematoda</taxon>
        <taxon>Chromadorea</taxon>
        <taxon>Rhabditida</taxon>
        <taxon>Rhabditina</taxon>
        <taxon>Rhabditomorpha</taxon>
        <taxon>Rhabditoidea</taxon>
        <taxon>Rhabditidae</taxon>
        <taxon>Peloderinae</taxon>
        <taxon>Caenorhabditis</taxon>
    </lineage>
</organism>
<dbReference type="KEGG" id="crq:GCK72_024565"/>
<reference evidence="2" key="1">
    <citation type="submission" date="2007-07" db="EMBL/GenBank/DDBJ databases">
        <title>PCAP assembly of the Caenorhabditis remanei genome.</title>
        <authorList>
            <consortium name="The Caenorhabditis remanei Sequencing Consortium"/>
            <person name="Wilson R.K."/>
        </authorList>
    </citation>
    <scope>NUCLEOTIDE SEQUENCE [LARGE SCALE GENOMIC DNA]</scope>
    <source>
        <strain evidence="2">PB4641</strain>
    </source>
</reference>
<proteinExistence type="predicted"/>
<protein>
    <submittedName>
        <fullName evidence="2">Uncharacterized protein</fullName>
    </submittedName>
</protein>
<dbReference type="eggNOG" id="ENOG502TGD4">
    <property type="taxonomic scope" value="Eukaryota"/>
</dbReference>
<accession>E3LDK4</accession>
<keyword evidence="3" id="KW-1185">Reference proteome</keyword>
<dbReference type="OrthoDB" id="5860848at2759"/>
<evidence type="ECO:0000313" key="2">
    <source>
        <dbReference type="EMBL" id="EFO82497.1"/>
    </source>
</evidence>
<dbReference type="GeneID" id="9822069"/>
<dbReference type="AlphaFoldDB" id="E3LDK4"/>
<feature type="coiled-coil region" evidence="1">
    <location>
        <begin position="37"/>
        <end position="64"/>
    </location>
</feature>
<evidence type="ECO:0000313" key="3">
    <source>
        <dbReference type="Proteomes" id="UP000008281"/>
    </source>
</evidence>
<dbReference type="Proteomes" id="UP000008281">
    <property type="component" value="Unassembled WGS sequence"/>
</dbReference>